<name>A0A0E9TY62_ANGAN</name>
<evidence type="ECO:0000313" key="1">
    <source>
        <dbReference type="EMBL" id="JAH58392.1"/>
    </source>
</evidence>
<dbReference type="AlphaFoldDB" id="A0A0E9TY62"/>
<reference evidence="1" key="2">
    <citation type="journal article" date="2015" name="Fish Shellfish Immunol.">
        <title>Early steps in the European eel (Anguilla anguilla)-Vibrio vulnificus interaction in the gills: Role of the RtxA13 toxin.</title>
        <authorList>
            <person name="Callol A."/>
            <person name="Pajuelo D."/>
            <person name="Ebbesson L."/>
            <person name="Teles M."/>
            <person name="MacKenzie S."/>
            <person name="Amaro C."/>
        </authorList>
    </citation>
    <scope>NUCLEOTIDE SEQUENCE</scope>
</reference>
<accession>A0A0E9TY62</accession>
<sequence length="29" mass="3282">MMMGVMRLILPSSVCSLFIREPSRVELEG</sequence>
<proteinExistence type="predicted"/>
<dbReference type="EMBL" id="GBXM01050185">
    <property type="protein sequence ID" value="JAH58392.1"/>
    <property type="molecule type" value="Transcribed_RNA"/>
</dbReference>
<protein>
    <submittedName>
        <fullName evidence="1">Uncharacterized protein</fullName>
    </submittedName>
</protein>
<organism evidence="1">
    <name type="scientific">Anguilla anguilla</name>
    <name type="common">European freshwater eel</name>
    <name type="synonym">Muraena anguilla</name>
    <dbReference type="NCBI Taxonomy" id="7936"/>
    <lineage>
        <taxon>Eukaryota</taxon>
        <taxon>Metazoa</taxon>
        <taxon>Chordata</taxon>
        <taxon>Craniata</taxon>
        <taxon>Vertebrata</taxon>
        <taxon>Euteleostomi</taxon>
        <taxon>Actinopterygii</taxon>
        <taxon>Neopterygii</taxon>
        <taxon>Teleostei</taxon>
        <taxon>Anguilliformes</taxon>
        <taxon>Anguillidae</taxon>
        <taxon>Anguilla</taxon>
    </lineage>
</organism>
<reference evidence="1" key="1">
    <citation type="submission" date="2014-11" db="EMBL/GenBank/DDBJ databases">
        <authorList>
            <person name="Amaro Gonzalez C."/>
        </authorList>
    </citation>
    <scope>NUCLEOTIDE SEQUENCE</scope>
</reference>